<proteinExistence type="predicted"/>
<sequence>MRADDEFLLEAVSSLQGEASLNERLYGELGRFENKNTLTDLCFFHEVIFKAVTSRWCFSGSKGA</sequence>
<dbReference type="EMBL" id="CP111023">
    <property type="protein sequence ID" value="WAR20935.1"/>
    <property type="molecule type" value="Genomic_DNA"/>
</dbReference>
<name>A0ABY7FFJ2_MYAAR</name>
<gene>
    <name evidence="1" type="ORF">MAR_014909</name>
</gene>
<protein>
    <submittedName>
        <fullName evidence="1">Uncharacterized protein</fullName>
    </submittedName>
</protein>
<evidence type="ECO:0000313" key="2">
    <source>
        <dbReference type="Proteomes" id="UP001164746"/>
    </source>
</evidence>
<evidence type="ECO:0000313" key="1">
    <source>
        <dbReference type="EMBL" id="WAR20935.1"/>
    </source>
</evidence>
<keyword evidence="2" id="KW-1185">Reference proteome</keyword>
<reference evidence="1" key="1">
    <citation type="submission" date="2022-11" db="EMBL/GenBank/DDBJ databases">
        <title>Centuries of genome instability and evolution in soft-shell clam transmissible cancer (bioRxiv).</title>
        <authorList>
            <person name="Hart S.F.M."/>
            <person name="Yonemitsu M.A."/>
            <person name="Giersch R.M."/>
            <person name="Beal B.F."/>
            <person name="Arriagada G."/>
            <person name="Davis B.W."/>
            <person name="Ostrander E.A."/>
            <person name="Goff S.P."/>
            <person name="Metzger M.J."/>
        </authorList>
    </citation>
    <scope>NUCLEOTIDE SEQUENCE</scope>
    <source>
        <strain evidence="1">MELC-2E11</strain>
        <tissue evidence="1">Siphon/mantle</tissue>
    </source>
</reference>
<accession>A0ABY7FFJ2</accession>
<dbReference type="Proteomes" id="UP001164746">
    <property type="component" value="Chromosome 12"/>
</dbReference>
<organism evidence="1 2">
    <name type="scientific">Mya arenaria</name>
    <name type="common">Soft-shell clam</name>
    <dbReference type="NCBI Taxonomy" id="6604"/>
    <lineage>
        <taxon>Eukaryota</taxon>
        <taxon>Metazoa</taxon>
        <taxon>Spiralia</taxon>
        <taxon>Lophotrochozoa</taxon>
        <taxon>Mollusca</taxon>
        <taxon>Bivalvia</taxon>
        <taxon>Autobranchia</taxon>
        <taxon>Heteroconchia</taxon>
        <taxon>Euheterodonta</taxon>
        <taxon>Imparidentia</taxon>
        <taxon>Neoheterodontei</taxon>
        <taxon>Myida</taxon>
        <taxon>Myoidea</taxon>
        <taxon>Myidae</taxon>
        <taxon>Mya</taxon>
    </lineage>
</organism>